<sequence>MTHHQPVIDHDVEADNLLRVGEGTCVWEIDSGSRTGVGFITCSLFFLRSFLLVWSTGAGAPIQANILAAIYSELEIILIGLEIEPLDTYWETFCLNDCVEKLASEWFSVY</sequence>
<dbReference type="Proteomes" id="UP000684084">
    <property type="component" value="Unassembled WGS sequence"/>
</dbReference>
<dbReference type="OrthoDB" id="10408323at2759"/>
<organism evidence="1 2">
    <name type="scientific">Rhizophagus irregularis</name>
    <dbReference type="NCBI Taxonomy" id="588596"/>
    <lineage>
        <taxon>Eukaryota</taxon>
        <taxon>Fungi</taxon>
        <taxon>Fungi incertae sedis</taxon>
        <taxon>Mucoromycota</taxon>
        <taxon>Glomeromycotina</taxon>
        <taxon>Glomeromycetes</taxon>
        <taxon>Glomerales</taxon>
        <taxon>Glomeraceae</taxon>
        <taxon>Rhizophagus</taxon>
    </lineage>
</organism>
<proteinExistence type="predicted"/>
<evidence type="ECO:0000313" key="2">
    <source>
        <dbReference type="Proteomes" id="UP000684084"/>
    </source>
</evidence>
<protein>
    <submittedName>
        <fullName evidence="1">Uncharacterized protein</fullName>
    </submittedName>
</protein>
<comment type="caution">
    <text evidence="1">The sequence shown here is derived from an EMBL/GenBank/DDBJ whole genome shotgun (WGS) entry which is preliminary data.</text>
</comment>
<evidence type="ECO:0000313" key="1">
    <source>
        <dbReference type="EMBL" id="CAB5368832.1"/>
    </source>
</evidence>
<gene>
    <name evidence="1" type="ORF">CHRIB12_LOCUS11970</name>
</gene>
<name>A0A915ZBV9_9GLOM</name>
<reference evidence="1" key="1">
    <citation type="submission" date="2020-05" db="EMBL/GenBank/DDBJ databases">
        <authorList>
            <person name="Rincon C."/>
            <person name="Sanders R I."/>
            <person name="Robbins C."/>
            <person name="Chaturvedi A."/>
        </authorList>
    </citation>
    <scope>NUCLEOTIDE SEQUENCE</scope>
    <source>
        <strain evidence="1">CHB12</strain>
    </source>
</reference>
<dbReference type="EMBL" id="CAGKOT010000025">
    <property type="protein sequence ID" value="CAB5368832.1"/>
    <property type="molecule type" value="Genomic_DNA"/>
</dbReference>
<accession>A0A915ZBV9</accession>
<dbReference type="AlphaFoldDB" id="A0A915ZBV9"/>